<dbReference type="PANTHER" id="PTHR30158">
    <property type="entry name" value="ACRA/E-RELATED COMPONENT OF DRUG EFFLUX TRANSPORTER"/>
    <property type="match status" value="1"/>
</dbReference>
<dbReference type="EMBL" id="FNXB01000013">
    <property type="protein sequence ID" value="SEH89590.1"/>
    <property type="molecule type" value="Genomic_DNA"/>
</dbReference>
<name>A0A1H8LRE7_9HYPH</name>
<protein>
    <submittedName>
        <fullName evidence="3">Biotin-lipoyl like</fullName>
    </submittedName>
    <submittedName>
        <fullName evidence="2">Multidrug resistance protein MdtE</fullName>
    </submittedName>
</protein>
<dbReference type="RefSeq" id="WP_072376225.1">
    <property type="nucleotide sequence ID" value="NZ_FNXB01000013.1"/>
</dbReference>
<reference evidence="2" key="3">
    <citation type="submission" date="2016-10" db="EMBL/GenBank/DDBJ databases">
        <authorList>
            <person name="de Groot N.N."/>
        </authorList>
    </citation>
    <scope>NUCLEOTIDE SEQUENCE [LARGE SCALE GENOMIC DNA]</scope>
    <source>
        <strain evidence="2">CCBAU85039</strain>
    </source>
</reference>
<sequence>MVADDRQKLSVTMQGKVAEVLKQRYAVVAAPVPATARTISRWTMIFGAIFLTACSDAPTSVARQTAPTQVSTVEVRPETRQRASGRIAPTVLAEVRPRVTQGSNVKQGDVLYQIDPAPFRARAAQELASQKADSQLQRGNVTTQQDTESAAAVLELVQGIQQSGLQSFLCRHTHFCTRAQFCHSAVTLPP</sequence>
<dbReference type="Proteomes" id="UP000198939">
    <property type="component" value="Unassembled WGS sequence"/>
</dbReference>
<dbReference type="Gene3D" id="2.40.50.100">
    <property type="match status" value="1"/>
</dbReference>
<proteinExistence type="predicted"/>
<gene>
    <name evidence="2" type="primary">mdtE_1</name>
    <name evidence="2" type="ORF">RTCCBAU85039_2925</name>
    <name evidence="3" type="ORF">SAMN05216228_1011114</name>
</gene>
<organism evidence="2 4">
    <name type="scientific">Rhizobium tibeticum</name>
    <dbReference type="NCBI Taxonomy" id="501024"/>
    <lineage>
        <taxon>Bacteria</taxon>
        <taxon>Pseudomonadati</taxon>
        <taxon>Pseudomonadota</taxon>
        <taxon>Alphaproteobacteria</taxon>
        <taxon>Hyphomicrobiales</taxon>
        <taxon>Rhizobiaceae</taxon>
        <taxon>Rhizobium/Agrobacterium group</taxon>
        <taxon>Rhizobium</taxon>
    </lineage>
</organism>
<accession>A0A1H8LRE7</accession>
<dbReference type="EMBL" id="FOCV01000011">
    <property type="protein sequence ID" value="SEO07681.1"/>
    <property type="molecule type" value="Genomic_DNA"/>
</dbReference>
<dbReference type="GO" id="GO:0046677">
    <property type="term" value="P:response to antibiotic"/>
    <property type="evidence" value="ECO:0007669"/>
    <property type="project" value="TreeGrafter"/>
</dbReference>
<keyword evidence="5" id="KW-1185">Reference proteome</keyword>
<dbReference type="Proteomes" id="UP000183063">
    <property type="component" value="Unassembled WGS sequence"/>
</dbReference>
<evidence type="ECO:0000313" key="2">
    <source>
        <dbReference type="EMBL" id="SEH89590.1"/>
    </source>
</evidence>
<dbReference type="InterPro" id="IPR058625">
    <property type="entry name" value="MdtA-like_BSH"/>
</dbReference>
<dbReference type="Pfam" id="PF25917">
    <property type="entry name" value="BSH_RND"/>
    <property type="match status" value="1"/>
</dbReference>
<dbReference type="SUPFAM" id="SSF111369">
    <property type="entry name" value="HlyD-like secretion proteins"/>
    <property type="match status" value="1"/>
</dbReference>
<reference evidence="3 5" key="2">
    <citation type="submission" date="2016-10" db="EMBL/GenBank/DDBJ databases">
        <authorList>
            <person name="Varghese N."/>
            <person name="Submissions S."/>
        </authorList>
    </citation>
    <scope>NUCLEOTIDE SEQUENCE [LARGE SCALE GENOMIC DNA]</scope>
    <source>
        <strain evidence="3 5">CGMCC 1.7071</strain>
    </source>
</reference>
<reference evidence="4" key="1">
    <citation type="submission" date="2016-10" db="EMBL/GenBank/DDBJ databases">
        <authorList>
            <person name="Wibberg D."/>
        </authorList>
    </citation>
    <scope>NUCLEOTIDE SEQUENCE [LARGE SCALE GENOMIC DNA]</scope>
</reference>
<dbReference type="STRING" id="501024.RTCCBAU85039_2925"/>
<evidence type="ECO:0000259" key="1">
    <source>
        <dbReference type="Pfam" id="PF25917"/>
    </source>
</evidence>
<dbReference type="Gene3D" id="1.10.287.470">
    <property type="entry name" value="Helix hairpin bin"/>
    <property type="match status" value="1"/>
</dbReference>
<evidence type="ECO:0000313" key="5">
    <source>
        <dbReference type="Proteomes" id="UP000198939"/>
    </source>
</evidence>
<dbReference type="GO" id="GO:0005886">
    <property type="term" value="C:plasma membrane"/>
    <property type="evidence" value="ECO:0007669"/>
    <property type="project" value="TreeGrafter"/>
</dbReference>
<evidence type="ECO:0000313" key="4">
    <source>
        <dbReference type="Proteomes" id="UP000183063"/>
    </source>
</evidence>
<evidence type="ECO:0000313" key="3">
    <source>
        <dbReference type="EMBL" id="SEO07681.1"/>
    </source>
</evidence>
<dbReference type="AlphaFoldDB" id="A0A1H8LRE7"/>
<feature type="domain" description="Multidrug resistance protein MdtA-like barrel-sandwich hybrid" evidence="1">
    <location>
        <begin position="98"/>
        <end position="151"/>
    </location>
</feature>